<name>A0ACB0JIE6_TRIPR</name>
<protein>
    <submittedName>
        <fullName evidence="1">Uncharacterized protein</fullName>
    </submittedName>
</protein>
<dbReference type="Proteomes" id="UP001177021">
    <property type="component" value="Unassembled WGS sequence"/>
</dbReference>
<accession>A0ACB0JIE6</accession>
<keyword evidence="2" id="KW-1185">Reference proteome</keyword>
<proteinExistence type="predicted"/>
<evidence type="ECO:0000313" key="2">
    <source>
        <dbReference type="Proteomes" id="UP001177021"/>
    </source>
</evidence>
<reference evidence="1" key="1">
    <citation type="submission" date="2023-10" db="EMBL/GenBank/DDBJ databases">
        <authorList>
            <person name="Rodriguez Cubillos JULIANA M."/>
            <person name="De Vega J."/>
        </authorList>
    </citation>
    <scope>NUCLEOTIDE SEQUENCE</scope>
</reference>
<evidence type="ECO:0000313" key="1">
    <source>
        <dbReference type="EMBL" id="CAJ2644879.1"/>
    </source>
</evidence>
<gene>
    <name evidence="1" type="ORF">MILVUS5_LOCUS13838</name>
</gene>
<dbReference type="EMBL" id="CASHSV030000044">
    <property type="protein sequence ID" value="CAJ2644879.1"/>
    <property type="molecule type" value="Genomic_DNA"/>
</dbReference>
<organism evidence="1 2">
    <name type="scientific">Trifolium pratense</name>
    <name type="common">Red clover</name>
    <dbReference type="NCBI Taxonomy" id="57577"/>
    <lineage>
        <taxon>Eukaryota</taxon>
        <taxon>Viridiplantae</taxon>
        <taxon>Streptophyta</taxon>
        <taxon>Embryophyta</taxon>
        <taxon>Tracheophyta</taxon>
        <taxon>Spermatophyta</taxon>
        <taxon>Magnoliopsida</taxon>
        <taxon>eudicotyledons</taxon>
        <taxon>Gunneridae</taxon>
        <taxon>Pentapetalae</taxon>
        <taxon>rosids</taxon>
        <taxon>fabids</taxon>
        <taxon>Fabales</taxon>
        <taxon>Fabaceae</taxon>
        <taxon>Papilionoideae</taxon>
        <taxon>50 kb inversion clade</taxon>
        <taxon>NPAAA clade</taxon>
        <taxon>Hologalegina</taxon>
        <taxon>IRL clade</taxon>
        <taxon>Trifolieae</taxon>
        <taxon>Trifolium</taxon>
    </lineage>
</organism>
<sequence>MVDPLSSSPHHNPQTLINQFSPIFRFSSAYFSPSIFFTSLSVHHFFCLSSLFVRSPSVQENKGIENFEKSSCGES</sequence>
<comment type="caution">
    <text evidence="1">The sequence shown here is derived from an EMBL/GenBank/DDBJ whole genome shotgun (WGS) entry which is preliminary data.</text>
</comment>